<dbReference type="PRINTS" id="PR00413">
    <property type="entry name" value="HADHALOGNASE"/>
</dbReference>
<dbReference type="SFLD" id="SFLDS00003">
    <property type="entry name" value="Haloacid_Dehalogenase"/>
    <property type="match status" value="1"/>
</dbReference>
<dbReference type="PANTHER" id="PTHR43434">
    <property type="entry name" value="PHOSPHOGLYCOLATE PHOSPHATASE"/>
    <property type="match status" value="1"/>
</dbReference>
<dbReference type="InterPro" id="IPR036412">
    <property type="entry name" value="HAD-like_sf"/>
</dbReference>
<gene>
    <name evidence="5" type="ORF">GGR25_004722</name>
</gene>
<dbReference type="RefSeq" id="WP_183401284.1">
    <property type="nucleotide sequence ID" value="NZ_JACIDS010000006.1"/>
</dbReference>
<evidence type="ECO:0000256" key="3">
    <source>
        <dbReference type="ARBA" id="ARBA00006171"/>
    </source>
</evidence>
<keyword evidence="5" id="KW-0378">Hydrolase</keyword>
<dbReference type="GO" id="GO:0006281">
    <property type="term" value="P:DNA repair"/>
    <property type="evidence" value="ECO:0007669"/>
    <property type="project" value="TreeGrafter"/>
</dbReference>
<name>A0A840ATR3_9HYPH</name>
<organism evidence="5 6">
    <name type="scientific">Kaistia hirudinis</name>
    <dbReference type="NCBI Taxonomy" id="1293440"/>
    <lineage>
        <taxon>Bacteria</taxon>
        <taxon>Pseudomonadati</taxon>
        <taxon>Pseudomonadota</taxon>
        <taxon>Alphaproteobacteria</taxon>
        <taxon>Hyphomicrobiales</taxon>
        <taxon>Kaistiaceae</taxon>
        <taxon>Kaistia</taxon>
    </lineage>
</organism>
<evidence type="ECO:0000256" key="4">
    <source>
        <dbReference type="ARBA" id="ARBA00013078"/>
    </source>
</evidence>
<dbReference type="SFLD" id="SFLDG01129">
    <property type="entry name" value="C1.5:_HAD__Beta-PGM__Phosphata"/>
    <property type="match status" value="1"/>
</dbReference>
<dbReference type="EC" id="3.1.3.18" evidence="4"/>
<proteinExistence type="inferred from homology"/>
<evidence type="ECO:0000313" key="5">
    <source>
        <dbReference type="EMBL" id="MBB3933649.1"/>
    </source>
</evidence>
<dbReference type="GO" id="GO:0008967">
    <property type="term" value="F:phosphoglycolate phosphatase activity"/>
    <property type="evidence" value="ECO:0007669"/>
    <property type="project" value="UniProtKB-EC"/>
</dbReference>
<dbReference type="InterPro" id="IPR041492">
    <property type="entry name" value="HAD_2"/>
</dbReference>
<dbReference type="EMBL" id="JACIDS010000006">
    <property type="protein sequence ID" value="MBB3933649.1"/>
    <property type="molecule type" value="Genomic_DNA"/>
</dbReference>
<dbReference type="GO" id="GO:0005829">
    <property type="term" value="C:cytosol"/>
    <property type="evidence" value="ECO:0007669"/>
    <property type="project" value="TreeGrafter"/>
</dbReference>
<dbReference type="InterPro" id="IPR050155">
    <property type="entry name" value="HAD-like_hydrolase_sf"/>
</dbReference>
<comment type="similarity">
    <text evidence="3">Belongs to the HAD-like hydrolase superfamily. CbbY/CbbZ/Gph/YieH family.</text>
</comment>
<dbReference type="PANTHER" id="PTHR43434:SF1">
    <property type="entry name" value="PHOSPHOGLYCOLATE PHOSPHATASE"/>
    <property type="match status" value="1"/>
</dbReference>
<evidence type="ECO:0000313" key="6">
    <source>
        <dbReference type="Proteomes" id="UP000553963"/>
    </source>
</evidence>
<comment type="caution">
    <text evidence="5">The sequence shown here is derived from an EMBL/GenBank/DDBJ whole genome shotgun (WGS) entry which is preliminary data.</text>
</comment>
<comment type="catalytic activity">
    <reaction evidence="1">
        <text>2-phosphoglycolate + H2O = glycolate + phosphate</text>
        <dbReference type="Rhea" id="RHEA:14369"/>
        <dbReference type="ChEBI" id="CHEBI:15377"/>
        <dbReference type="ChEBI" id="CHEBI:29805"/>
        <dbReference type="ChEBI" id="CHEBI:43474"/>
        <dbReference type="ChEBI" id="CHEBI:58033"/>
        <dbReference type="EC" id="3.1.3.18"/>
    </reaction>
</comment>
<evidence type="ECO:0000256" key="1">
    <source>
        <dbReference type="ARBA" id="ARBA00000830"/>
    </source>
</evidence>
<dbReference type="Gene3D" id="3.40.50.1000">
    <property type="entry name" value="HAD superfamily/HAD-like"/>
    <property type="match status" value="1"/>
</dbReference>
<dbReference type="AlphaFoldDB" id="A0A840ATR3"/>
<sequence>MTFARPATYSALIFDLDGTLINSAPDIAAAVNRTFALRGWPELETDYVEAFIGNGPRRLLYDMLSDLGLPCDDATVTAALDGYIRNYTEHPADRTRFYDHVLDDLVALRDAGFRLGICTNKPHALTQSILEVLGLDVLFEAALGADAVPACKPDPRHLIAVAEAMRLPVGEGAVNWAYVGDTAVDQATADAAGVPFFVVPWGGGSLVDVPAHQRLSRLADLVQFGPRTATAVE</sequence>
<protein>
    <recommendedName>
        <fullName evidence="4">phosphoglycolate phosphatase</fullName>
        <ecNumber evidence="4">3.1.3.18</ecNumber>
    </recommendedName>
</protein>
<dbReference type="InterPro" id="IPR006439">
    <property type="entry name" value="HAD-SF_hydro_IA"/>
</dbReference>
<accession>A0A840ATR3</accession>
<dbReference type="InterPro" id="IPR023214">
    <property type="entry name" value="HAD_sf"/>
</dbReference>
<comment type="pathway">
    <text evidence="2">Organic acid metabolism; glycolate biosynthesis; glycolate from 2-phosphoglycolate: step 1/1.</text>
</comment>
<dbReference type="Gene3D" id="1.10.150.240">
    <property type="entry name" value="Putative phosphatase, domain 2"/>
    <property type="match status" value="1"/>
</dbReference>
<dbReference type="Proteomes" id="UP000553963">
    <property type="component" value="Unassembled WGS sequence"/>
</dbReference>
<dbReference type="SUPFAM" id="SSF56784">
    <property type="entry name" value="HAD-like"/>
    <property type="match status" value="1"/>
</dbReference>
<dbReference type="Pfam" id="PF13419">
    <property type="entry name" value="HAD_2"/>
    <property type="match status" value="1"/>
</dbReference>
<reference evidence="5 6" key="1">
    <citation type="submission" date="2020-08" db="EMBL/GenBank/DDBJ databases">
        <title>Genomic Encyclopedia of Type Strains, Phase IV (KMG-IV): sequencing the most valuable type-strain genomes for metagenomic binning, comparative biology and taxonomic classification.</title>
        <authorList>
            <person name="Goeker M."/>
        </authorList>
    </citation>
    <scope>NUCLEOTIDE SEQUENCE [LARGE SCALE GENOMIC DNA]</scope>
    <source>
        <strain evidence="5 6">DSM 25966</strain>
    </source>
</reference>
<evidence type="ECO:0000256" key="2">
    <source>
        <dbReference type="ARBA" id="ARBA00004818"/>
    </source>
</evidence>
<keyword evidence="6" id="KW-1185">Reference proteome</keyword>
<dbReference type="InterPro" id="IPR023198">
    <property type="entry name" value="PGP-like_dom2"/>
</dbReference>